<evidence type="ECO:0000256" key="3">
    <source>
        <dbReference type="ARBA" id="ARBA00022824"/>
    </source>
</evidence>
<protein>
    <submittedName>
        <fullName evidence="7">Uncharacterized protein</fullName>
    </submittedName>
</protein>
<evidence type="ECO:0000313" key="7">
    <source>
        <dbReference type="EMBL" id="EPS45751.1"/>
    </source>
</evidence>
<evidence type="ECO:0000256" key="2">
    <source>
        <dbReference type="ARBA" id="ARBA00022692"/>
    </source>
</evidence>
<keyword evidence="3" id="KW-0256">Endoplasmic reticulum</keyword>
<organism evidence="7 8">
    <name type="scientific">Dactylellina haptotyla (strain CBS 200.50)</name>
    <name type="common">Nematode-trapping fungus</name>
    <name type="synonym">Monacrosporium haptotylum</name>
    <dbReference type="NCBI Taxonomy" id="1284197"/>
    <lineage>
        <taxon>Eukaryota</taxon>
        <taxon>Fungi</taxon>
        <taxon>Dikarya</taxon>
        <taxon>Ascomycota</taxon>
        <taxon>Pezizomycotina</taxon>
        <taxon>Orbiliomycetes</taxon>
        <taxon>Orbiliales</taxon>
        <taxon>Orbiliaceae</taxon>
        <taxon>Dactylellina</taxon>
    </lineage>
</organism>
<dbReference type="Proteomes" id="UP000015100">
    <property type="component" value="Unassembled WGS sequence"/>
</dbReference>
<evidence type="ECO:0000256" key="1">
    <source>
        <dbReference type="ARBA" id="ARBA00004477"/>
    </source>
</evidence>
<comment type="caution">
    <text evidence="7">The sequence shown here is derived from an EMBL/GenBank/DDBJ whole genome shotgun (WGS) entry which is preliminary data.</text>
</comment>
<dbReference type="OrthoDB" id="202672at2759"/>
<accession>S8AXQ5</accession>
<reference evidence="7 8" key="1">
    <citation type="journal article" date="2013" name="PLoS Genet.">
        <title>Genomic mechanisms accounting for the adaptation to parasitism in nematode-trapping fungi.</title>
        <authorList>
            <person name="Meerupati T."/>
            <person name="Andersson K.M."/>
            <person name="Friman E."/>
            <person name="Kumar D."/>
            <person name="Tunlid A."/>
            <person name="Ahren D."/>
        </authorList>
    </citation>
    <scope>NUCLEOTIDE SEQUENCE [LARGE SCALE GENOMIC DNA]</scope>
    <source>
        <strain evidence="7 8">CBS 200.50</strain>
    </source>
</reference>
<evidence type="ECO:0000256" key="4">
    <source>
        <dbReference type="ARBA" id="ARBA00022989"/>
    </source>
</evidence>
<evidence type="ECO:0000313" key="8">
    <source>
        <dbReference type="Proteomes" id="UP000015100"/>
    </source>
</evidence>
<dbReference type="STRING" id="1284197.S8AXQ5"/>
<dbReference type="EMBL" id="AQGS01000003">
    <property type="protein sequence ID" value="EPS45751.1"/>
    <property type="molecule type" value="Genomic_DNA"/>
</dbReference>
<name>S8AXQ5_DACHA</name>
<keyword evidence="5 6" id="KW-0472">Membrane</keyword>
<reference evidence="8" key="2">
    <citation type="submission" date="2013-04" db="EMBL/GenBank/DDBJ databases">
        <title>Genomic mechanisms accounting for the adaptation to parasitism in nematode-trapping fungi.</title>
        <authorList>
            <person name="Ahren D.G."/>
        </authorList>
    </citation>
    <scope>NUCLEOTIDE SEQUENCE [LARGE SCALE GENOMIC DNA]</scope>
    <source>
        <strain evidence="8">CBS 200.50</strain>
    </source>
</reference>
<dbReference type="HOGENOM" id="CLU_1948339_0_0_1"/>
<dbReference type="OMA" id="AMGTYIY"/>
<evidence type="ECO:0000256" key="5">
    <source>
        <dbReference type="ARBA" id="ARBA00023136"/>
    </source>
</evidence>
<dbReference type="AlphaFoldDB" id="S8AXQ5"/>
<dbReference type="GO" id="GO:0005789">
    <property type="term" value="C:endoplasmic reticulum membrane"/>
    <property type="evidence" value="ECO:0007669"/>
    <property type="project" value="UniProtKB-SubCell"/>
</dbReference>
<evidence type="ECO:0000256" key="6">
    <source>
        <dbReference type="SAM" id="Phobius"/>
    </source>
</evidence>
<keyword evidence="2 6" id="KW-0812">Transmembrane</keyword>
<dbReference type="InterPro" id="IPR024512">
    <property type="entry name" value="Ser_palmitoyltrfase_ssu-like"/>
</dbReference>
<sequence>MGMSLSRQRMNGGYYHPNVPPHQPDYFVPRTRKSWLQRKFLLFEVTFCPYLMSTSEKWAFYAFLLLFFSLLTAAVTLCLPLYLQGFAQRACFYLFGDDNGPIGGASVLEHPNFKLTRSVAEAAAAAFANTELATPGFSLSQGDVKSYMG</sequence>
<feature type="transmembrane region" description="Helical" evidence="6">
    <location>
        <begin position="58"/>
        <end position="83"/>
    </location>
</feature>
<keyword evidence="4 6" id="KW-1133">Transmembrane helix</keyword>
<comment type="subcellular location">
    <subcellularLocation>
        <location evidence="1">Endoplasmic reticulum membrane</location>
        <topology evidence="1">Multi-pass membrane protein</topology>
    </subcellularLocation>
</comment>
<keyword evidence="8" id="KW-1185">Reference proteome</keyword>
<dbReference type="Pfam" id="PF11779">
    <property type="entry name" value="SPT_ssu-like"/>
    <property type="match status" value="1"/>
</dbReference>
<gene>
    <name evidence="7" type="ORF">H072_263</name>
</gene>
<proteinExistence type="predicted"/>